<keyword evidence="4" id="KW-0804">Transcription</keyword>
<feature type="domain" description="HTH lysR-type" evidence="5">
    <location>
        <begin position="3"/>
        <end position="60"/>
    </location>
</feature>
<sequence length="301" mass="33937">MNVTLRQLRAFLAVHQEGSFTKAAENLHITQSALSSIIKELELNLELGLFDRSTRKLETSEAGRNILPAVIRMLDEMDALTNEVRGLKKLHYGKVRIAVVQQLASAELPRIIALYSKMFPQVEVSLIDCGVESVQEIVNLGEADIGIGPERKLLSNLNKQLIFSHPFHLALPPDHPIAQETNIRWQDLASLDLITLRGSFTELIIDNLLREPSEYVISPKHQVNFMSTALSMVANGLGVTICLPYAIESVKQNGLVIIPICDPIIYRNFYLYSCKNREKLPAVQKFIDVFLKNMTFNNTWE</sequence>
<evidence type="ECO:0000256" key="1">
    <source>
        <dbReference type="ARBA" id="ARBA00009437"/>
    </source>
</evidence>
<name>A0A366IYK2_9GAMM</name>
<dbReference type="PANTHER" id="PTHR30419">
    <property type="entry name" value="HTH-TYPE TRANSCRIPTIONAL REGULATOR YBHD"/>
    <property type="match status" value="1"/>
</dbReference>
<dbReference type="FunFam" id="1.10.10.10:FF:000001">
    <property type="entry name" value="LysR family transcriptional regulator"/>
    <property type="match status" value="1"/>
</dbReference>
<evidence type="ECO:0000313" key="7">
    <source>
        <dbReference type="Proteomes" id="UP000252792"/>
    </source>
</evidence>
<dbReference type="RefSeq" id="WP_113918181.1">
    <property type="nucleotide sequence ID" value="NZ_QNSE01000015.1"/>
</dbReference>
<dbReference type="GO" id="GO:0003700">
    <property type="term" value="F:DNA-binding transcription factor activity"/>
    <property type="evidence" value="ECO:0007669"/>
    <property type="project" value="InterPro"/>
</dbReference>
<keyword evidence="3" id="KW-0238">DNA-binding</keyword>
<dbReference type="PROSITE" id="PS50931">
    <property type="entry name" value="HTH_LYSR"/>
    <property type="match status" value="1"/>
</dbReference>
<dbReference type="GO" id="GO:0005829">
    <property type="term" value="C:cytosol"/>
    <property type="evidence" value="ECO:0007669"/>
    <property type="project" value="TreeGrafter"/>
</dbReference>
<dbReference type="Gene3D" id="1.10.10.10">
    <property type="entry name" value="Winged helix-like DNA-binding domain superfamily/Winged helix DNA-binding domain"/>
    <property type="match status" value="1"/>
</dbReference>
<evidence type="ECO:0000256" key="3">
    <source>
        <dbReference type="ARBA" id="ARBA00023125"/>
    </source>
</evidence>
<evidence type="ECO:0000313" key="6">
    <source>
        <dbReference type="EMBL" id="RBP79159.1"/>
    </source>
</evidence>
<dbReference type="Pfam" id="PF00126">
    <property type="entry name" value="HTH_1"/>
    <property type="match status" value="1"/>
</dbReference>
<keyword evidence="7" id="KW-1185">Reference proteome</keyword>
<dbReference type="InterPro" id="IPR050950">
    <property type="entry name" value="HTH-type_LysR_regulators"/>
</dbReference>
<dbReference type="OrthoDB" id="646694at2"/>
<comment type="similarity">
    <text evidence="1">Belongs to the LysR transcriptional regulatory family.</text>
</comment>
<dbReference type="AlphaFoldDB" id="A0A366IYK2"/>
<dbReference type="PRINTS" id="PR00039">
    <property type="entry name" value="HTHLYSR"/>
</dbReference>
<dbReference type="SUPFAM" id="SSF53850">
    <property type="entry name" value="Periplasmic binding protein-like II"/>
    <property type="match status" value="1"/>
</dbReference>
<keyword evidence="2" id="KW-0805">Transcription regulation</keyword>
<evidence type="ECO:0000256" key="2">
    <source>
        <dbReference type="ARBA" id="ARBA00023015"/>
    </source>
</evidence>
<dbReference type="Pfam" id="PF03466">
    <property type="entry name" value="LysR_substrate"/>
    <property type="match status" value="1"/>
</dbReference>
<evidence type="ECO:0000259" key="5">
    <source>
        <dbReference type="PROSITE" id="PS50931"/>
    </source>
</evidence>
<dbReference type="InterPro" id="IPR005119">
    <property type="entry name" value="LysR_subst-bd"/>
</dbReference>
<reference evidence="6 7" key="1">
    <citation type="submission" date="2018-06" db="EMBL/GenBank/DDBJ databases">
        <title>Genomic Encyclopedia of Type Strains, Phase III (KMG-III): the genomes of soil and plant-associated and newly described type strains.</title>
        <authorList>
            <person name="Whitman W."/>
        </authorList>
    </citation>
    <scope>NUCLEOTIDE SEQUENCE [LARGE SCALE GENOMIC DNA]</scope>
    <source>
        <strain evidence="6 7">CECT 7377</strain>
    </source>
</reference>
<proteinExistence type="inferred from homology"/>
<dbReference type="CDD" id="cd08440">
    <property type="entry name" value="PBP2_LTTR_like_4"/>
    <property type="match status" value="1"/>
</dbReference>
<dbReference type="InterPro" id="IPR036390">
    <property type="entry name" value="WH_DNA-bd_sf"/>
</dbReference>
<dbReference type="SUPFAM" id="SSF46785">
    <property type="entry name" value="Winged helix' DNA-binding domain"/>
    <property type="match status" value="1"/>
</dbReference>
<gene>
    <name evidence="6" type="ORF">DFP80_11592</name>
</gene>
<protein>
    <submittedName>
        <fullName evidence="6">LysR family transcriptional regulator</fullName>
    </submittedName>
</protein>
<dbReference type="EMBL" id="QNSE01000015">
    <property type="protein sequence ID" value="RBP79159.1"/>
    <property type="molecule type" value="Genomic_DNA"/>
</dbReference>
<organism evidence="6 7">
    <name type="scientific">Marinomonas rhizomae</name>
    <dbReference type="NCBI Taxonomy" id="491948"/>
    <lineage>
        <taxon>Bacteria</taxon>
        <taxon>Pseudomonadati</taxon>
        <taxon>Pseudomonadota</taxon>
        <taxon>Gammaproteobacteria</taxon>
        <taxon>Oceanospirillales</taxon>
        <taxon>Oceanospirillaceae</taxon>
        <taxon>Marinomonas</taxon>
    </lineage>
</organism>
<evidence type="ECO:0000256" key="4">
    <source>
        <dbReference type="ARBA" id="ARBA00023163"/>
    </source>
</evidence>
<dbReference type="PANTHER" id="PTHR30419:SF30">
    <property type="entry name" value="LYSR FAMILY TRANSCRIPTIONAL REGULATOR"/>
    <property type="match status" value="1"/>
</dbReference>
<dbReference type="InterPro" id="IPR036388">
    <property type="entry name" value="WH-like_DNA-bd_sf"/>
</dbReference>
<accession>A0A366IYK2</accession>
<dbReference type="Gene3D" id="3.40.190.290">
    <property type="match status" value="1"/>
</dbReference>
<comment type="caution">
    <text evidence="6">The sequence shown here is derived from an EMBL/GenBank/DDBJ whole genome shotgun (WGS) entry which is preliminary data.</text>
</comment>
<dbReference type="InterPro" id="IPR000847">
    <property type="entry name" value="LysR_HTH_N"/>
</dbReference>
<dbReference type="GO" id="GO:0003677">
    <property type="term" value="F:DNA binding"/>
    <property type="evidence" value="ECO:0007669"/>
    <property type="project" value="UniProtKB-KW"/>
</dbReference>
<dbReference type="Proteomes" id="UP000252792">
    <property type="component" value="Unassembled WGS sequence"/>
</dbReference>